<dbReference type="PANTHER" id="PTHR34448">
    <property type="entry name" value="AMINOPEPTIDASE"/>
    <property type="match status" value="1"/>
</dbReference>
<dbReference type="GO" id="GO:0004177">
    <property type="term" value="F:aminopeptidase activity"/>
    <property type="evidence" value="ECO:0007669"/>
    <property type="project" value="UniProtKB-KW"/>
</dbReference>
<comment type="caution">
    <text evidence="2">The sequence shown here is derived from an EMBL/GenBank/DDBJ whole genome shotgun (WGS) entry which is preliminary data.</text>
</comment>
<accession>A0ABS8N2N5</accession>
<reference evidence="2" key="1">
    <citation type="submission" date="2021-11" db="EMBL/GenBank/DDBJ databases">
        <authorList>
            <person name="Qingchun L."/>
            <person name="Dong Z."/>
            <person name="Zongwei Q."/>
            <person name="Jia Z."/>
            <person name="Duotao L."/>
        </authorList>
    </citation>
    <scope>NUCLEOTIDE SEQUENCE</scope>
    <source>
        <strain evidence="2">WLY-B-L2</strain>
    </source>
</reference>
<gene>
    <name evidence="2" type="ORF">LN736_00530</name>
</gene>
<dbReference type="EMBL" id="JAJJPB010000001">
    <property type="protein sequence ID" value="MCC9293360.1"/>
    <property type="molecule type" value="Genomic_DNA"/>
</dbReference>
<sequence length="347" mass="38353">MKLYEFELQKAADKLVNEILKVKEGETVLITADTSSNETVVNTTASSIYSVKGKPMVIWTATPDGVGKAADPKLPVEALGAALSKADVWIEYNEKWLLYSTPFEVAFKNNKKLRYINLVGMNPDIMIRNIGKVNIRVLAKFLRKVAEMNRSAAAMTAETPLGTHLEFQLDPTHVVACDAGEAYEPGMFMMPGQINVIPRFGTINGVLVFDGSLVPPCGLLKEPIRMKIENSTIVKIEGGHQADEFKEWLKSLKDPSMYKLAHIAYGFGPGAMLTGNIVEDERVWGAVEWGIGYVSKSEAPPFGQNAVSHCDGICLNSSIWMDNVKIMDNGRIIHPDLVKYVDEIFKK</sequence>
<organism evidence="2 3">
    <name type="scientific">Clostridium aromativorans</name>
    <dbReference type="NCBI Taxonomy" id="2836848"/>
    <lineage>
        <taxon>Bacteria</taxon>
        <taxon>Bacillati</taxon>
        <taxon>Bacillota</taxon>
        <taxon>Clostridia</taxon>
        <taxon>Eubacteriales</taxon>
        <taxon>Clostridiaceae</taxon>
        <taxon>Clostridium</taxon>
    </lineage>
</organism>
<keyword evidence="3" id="KW-1185">Reference proteome</keyword>
<dbReference type="InterPro" id="IPR052170">
    <property type="entry name" value="M29_Exopeptidase"/>
</dbReference>
<name>A0ABS8N2N5_9CLOT</name>
<keyword evidence="1" id="KW-0479">Metal-binding</keyword>
<proteinExistence type="predicted"/>
<dbReference type="InterPro" id="IPR058739">
    <property type="entry name" value="NicX"/>
</dbReference>
<dbReference type="Proteomes" id="UP001165422">
    <property type="component" value="Unassembled WGS sequence"/>
</dbReference>
<dbReference type="PANTHER" id="PTHR34448:SF1">
    <property type="entry name" value="BLL6088 PROTEIN"/>
    <property type="match status" value="1"/>
</dbReference>
<keyword evidence="2" id="KW-0031">Aminopeptidase</keyword>
<protein>
    <submittedName>
        <fullName evidence="2">Aminopeptidase</fullName>
    </submittedName>
</protein>
<keyword evidence="2" id="KW-0378">Hydrolase</keyword>
<evidence type="ECO:0000256" key="1">
    <source>
        <dbReference type="ARBA" id="ARBA00022723"/>
    </source>
</evidence>
<evidence type="ECO:0000313" key="3">
    <source>
        <dbReference type="Proteomes" id="UP001165422"/>
    </source>
</evidence>
<dbReference type="SUPFAM" id="SSF144052">
    <property type="entry name" value="Thermophilic metalloprotease-like"/>
    <property type="match status" value="1"/>
</dbReference>
<keyword evidence="2" id="KW-0645">Protease</keyword>
<dbReference type="Pfam" id="PF26233">
    <property type="entry name" value="NicX"/>
    <property type="match status" value="1"/>
</dbReference>
<evidence type="ECO:0000313" key="2">
    <source>
        <dbReference type="EMBL" id="MCC9293360.1"/>
    </source>
</evidence>
<dbReference type="RefSeq" id="WP_229980415.1">
    <property type="nucleotide sequence ID" value="NZ_JAJJPB010000001.1"/>
</dbReference>